<dbReference type="SUPFAM" id="SSF55961">
    <property type="entry name" value="Bet v1-like"/>
    <property type="match status" value="1"/>
</dbReference>
<evidence type="ECO:0000256" key="1">
    <source>
        <dbReference type="ARBA" id="ARBA00006817"/>
    </source>
</evidence>
<sequence>MSAKPTGRLAQREDGLYLMLDRLFTAPIDDVWASMSRPAGLAGWIGTYTGSPETGAVRFRLDEPGAEWEYVSILTCIPPKRFTVNIGEGDAARHVILHLVEGAGMTTLTFGQRLHSAADAETVGPYWDYYFDRLVAARLGKPLPDRAHYHPHAEYYRELVVPKRAAEPIH</sequence>
<evidence type="ECO:0000313" key="4">
    <source>
        <dbReference type="Proteomes" id="UP000297643"/>
    </source>
</evidence>
<dbReference type="EMBL" id="SOFM01000016">
    <property type="protein sequence ID" value="TFC05346.1"/>
    <property type="molecule type" value="Genomic_DNA"/>
</dbReference>
<dbReference type="Pfam" id="PF08327">
    <property type="entry name" value="AHSA1"/>
    <property type="match status" value="1"/>
</dbReference>
<feature type="domain" description="Activator of Hsp90 ATPase homologue 1/2-like C-terminal" evidence="2">
    <location>
        <begin position="26"/>
        <end position="136"/>
    </location>
</feature>
<dbReference type="InterPro" id="IPR013538">
    <property type="entry name" value="ASHA1/2-like_C"/>
</dbReference>
<dbReference type="RefSeq" id="WP_134507833.1">
    <property type="nucleotide sequence ID" value="NZ_SOFM01000016.1"/>
</dbReference>
<gene>
    <name evidence="3" type="ORF">E3O32_06640</name>
</gene>
<keyword evidence="4" id="KW-1185">Reference proteome</keyword>
<evidence type="ECO:0000313" key="3">
    <source>
        <dbReference type="EMBL" id="TFC05346.1"/>
    </source>
</evidence>
<comment type="caution">
    <text evidence="3">The sequence shown here is derived from an EMBL/GenBank/DDBJ whole genome shotgun (WGS) entry which is preliminary data.</text>
</comment>
<accession>A0A4R8WA62</accession>
<evidence type="ECO:0000259" key="2">
    <source>
        <dbReference type="Pfam" id="PF08327"/>
    </source>
</evidence>
<dbReference type="InterPro" id="IPR023393">
    <property type="entry name" value="START-like_dom_sf"/>
</dbReference>
<organism evidence="3 4">
    <name type="scientific">Cryobacterium mannosilyticum</name>
    <dbReference type="NCBI Taxonomy" id="1259190"/>
    <lineage>
        <taxon>Bacteria</taxon>
        <taxon>Bacillati</taxon>
        <taxon>Actinomycetota</taxon>
        <taxon>Actinomycetes</taxon>
        <taxon>Micrococcales</taxon>
        <taxon>Microbacteriaceae</taxon>
        <taxon>Cryobacterium</taxon>
    </lineage>
</organism>
<protein>
    <recommendedName>
        <fullName evidence="2">Activator of Hsp90 ATPase homologue 1/2-like C-terminal domain-containing protein</fullName>
    </recommendedName>
</protein>
<reference evidence="3 4" key="1">
    <citation type="submission" date="2019-03" db="EMBL/GenBank/DDBJ databases">
        <title>Genomics of glacier-inhabiting Cryobacterium strains.</title>
        <authorList>
            <person name="Liu Q."/>
            <person name="Xin Y.-H."/>
        </authorList>
    </citation>
    <scope>NUCLEOTIDE SEQUENCE [LARGE SCALE GENOMIC DNA]</scope>
    <source>
        <strain evidence="3 4">RHLT2-21</strain>
    </source>
</reference>
<dbReference type="Gene3D" id="3.30.530.20">
    <property type="match status" value="1"/>
</dbReference>
<comment type="similarity">
    <text evidence="1">Belongs to the AHA1 family.</text>
</comment>
<name>A0A4R8WA62_9MICO</name>
<dbReference type="AlphaFoldDB" id="A0A4R8WA62"/>
<proteinExistence type="inferred from homology"/>
<dbReference type="Proteomes" id="UP000297643">
    <property type="component" value="Unassembled WGS sequence"/>
</dbReference>